<reference evidence="1 2" key="1">
    <citation type="submission" date="2019-03" db="EMBL/GenBank/DDBJ databases">
        <title>Single cell metagenomics reveals metabolic interactions within the superorganism composed of flagellate Streblomastix strix and complex community of Bacteroidetes bacteria on its surface.</title>
        <authorList>
            <person name="Treitli S.C."/>
            <person name="Kolisko M."/>
            <person name="Husnik F."/>
            <person name="Keeling P."/>
            <person name="Hampl V."/>
        </authorList>
    </citation>
    <scope>NUCLEOTIDE SEQUENCE [LARGE SCALE GENOMIC DNA]</scope>
    <source>
        <strain evidence="1">ST1C</strain>
    </source>
</reference>
<name>A0A5J4T4H5_9EUKA</name>
<organism evidence="1 2">
    <name type="scientific">Streblomastix strix</name>
    <dbReference type="NCBI Taxonomy" id="222440"/>
    <lineage>
        <taxon>Eukaryota</taxon>
        <taxon>Metamonada</taxon>
        <taxon>Preaxostyla</taxon>
        <taxon>Oxymonadida</taxon>
        <taxon>Streblomastigidae</taxon>
        <taxon>Streblomastix</taxon>
    </lineage>
</organism>
<evidence type="ECO:0000313" key="2">
    <source>
        <dbReference type="Proteomes" id="UP000324800"/>
    </source>
</evidence>
<protein>
    <submittedName>
        <fullName evidence="1">Uncharacterized protein</fullName>
    </submittedName>
</protein>
<dbReference type="Proteomes" id="UP000324800">
    <property type="component" value="Unassembled WGS sequence"/>
</dbReference>
<evidence type="ECO:0000313" key="1">
    <source>
        <dbReference type="EMBL" id="KAA6352892.1"/>
    </source>
</evidence>
<accession>A0A5J4T4H5</accession>
<comment type="caution">
    <text evidence="1">The sequence shown here is derived from an EMBL/GenBank/DDBJ whole genome shotgun (WGS) entry which is preliminary data.</text>
</comment>
<gene>
    <name evidence="1" type="ORF">EZS28_051581</name>
</gene>
<dbReference type="EMBL" id="SNRW01039127">
    <property type="protein sequence ID" value="KAA6352892.1"/>
    <property type="molecule type" value="Genomic_DNA"/>
</dbReference>
<sequence>MAQVQHSSFLKWIEKNQASLSEEKRNKKATRLQKLAQGRITRATGLNAKQLQALIEVLNDKHNLHKDIKYIKELRSIPSGERYIAAHKGMQGYTMRMVDPDGDCPLLEFSTVYINKGKLYFMGGYIPKDESRYEEYQEQY</sequence>
<proteinExistence type="predicted"/>
<dbReference type="AlphaFoldDB" id="A0A5J4T4H5"/>
<feature type="non-terminal residue" evidence="1">
    <location>
        <position position="140"/>
    </location>
</feature>